<reference evidence="3 4" key="1">
    <citation type="journal article" date="2021" name="Comput. Struct. Biotechnol. J.">
        <title>De novo genome assembly of the potent medicinal plant Rehmannia glutinosa using nanopore technology.</title>
        <authorList>
            <person name="Ma L."/>
            <person name="Dong C."/>
            <person name="Song C."/>
            <person name="Wang X."/>
            <person name="Zheng X."/>
            <person name="Niu Y."/>
            <person name="Chen S."/>
            <person name="Feng W."/>
        </authorList>
    </citation>
    <scope>NUCLEOTIDE SEQUENCE [LARGE SCALE GENOMIC DNA]</scope>
    <source>
        <strain evidence="3">DH-2019</strain>
    </source>
</reference>
<protein>
    <recommendedName>
        <fullName evidence="2">Calmodulin-binding domain-containing protein</fullName>
    </recommendedName>
</protein>
<dbReference type="PANTHER" id="PTHR33349">
    <property type="entry name" value="EMB|CAB62594.1"/>
    <property type="match status" value="1"/>
</dbReference>
<feature type="compositionally biased region" description="Basic and acidic residues" evidence="1">
    <location>
        <begin position="175"/>
        <end position="189"/>
    </location>
</feature>
<feature type="compositionally biased region" description="Basic residues" evidence="1">
    <location>
        <begin position="128"/>
        <end position="137"/>
    </location>
</feature>
<evidence type="ECO:0000256" key="1">
    <source>
        <dbReference type="SAM" id="MobiDB-lite"/>
    </source>
</evidence>
<dbReference type="Pfam" id="PF07839">
    <property type="entry name" value="CaM_binding"/>
    <property type="match status" value="1"/>
</dbReference>
<feature type="compositionally biased region" description="Low complexity" evidence="1">
    <location>
        <begin position="40"/>
        <end position="56"/>
    </location>
</feature>
<proteinExistence type="predicted"/>
<feature type="compositionally biased region" description="Basic residues" evidence="1">
    <location>
        <begin position="222"/>
        <end position="231"/>
    </location>
</feature>
<feature type="compositionally biased region" description="Low complexity" evidence="1">
    <location>
        <begin position="12"/>
        <end position="32"/>
    </location>
</feature>
<gene>
    <name evidence="3" type="ORF">DH2020_009286</name>
</gene>
<keyword evidence="4" id="KW-1185">Reference proteome</keyword>
<feature type="region of interest" description="Disordered" evidence="1">
    <location>
        <begin position="110"/>
        <end position="236"/>
    </location>
</feature>
<evidence type="ECO:0000313" key="4">
    <source>
        <dbReference type="Proteomes" id="UP001318860"/>
    </source>
</evidence>
<feature type="compositionally biased region" description="Basic and acidic residues" evidence="1">
    <location>
        <begin position="57"/>
        <end position="75"/>
    </location>
</feature>
<accession>A0ABR0X5V5</accession>
<feature type="region of interest" description="Disordered" evidence="1">
    <location>
        <begin position="1"/>
        <end position="87"/>
    </location>
</feature>
<feature type="compositionally biased region" description="Low complexity" evidence="1">
    <location>
        <begin position="163"/>
        <end position="174"/>
    </location>
</feature>
<feature type="compositionally biased region" description="Basic and acidic residues" evidence="1">
    <location>
        <begin position="145"/>
        <end position="161"/>
    </location>
</feature>
<comment type="caution">
    <text evidence="3">The sequence shown here is derived from an EMBL/GenBank/DDBJ whole genome shotgun (WGS) entry which is preliminary data.</text>
</comment>
<sequence>MSRAEKKTSSLSKQHSSPVKSKPVKIKPSFSSDNSDVIRSSPVKSKPVKVKPSSSSDKSDGLRGKGRRTNSESETGRNMTASKASTKKVLALAPSAATFPPKLSVIKTAYNNNSRKGGNWKLVSHPKDRNRMRRAKTKASNNEEVSEKILHVIKTENEKNVFESTPNEPSSPKSPSHEKSSSFSSHKEENEETEYSNGEGDEFISNKNESLEISKAPPVKQNHNKTPRKTKVVVTEDKKCSPAVKLKFRNGKVVDLQSNNNSPRRLRFRKARVLGAEEGKGDLRRRIFKKAAFNGNATGSEVSSEKVVLKHQDVQDKKDAQGLFNNVIEETASKLVESRKSKVKALVGAFETVISLQESKPSLQAVG</sequence>
<evidence type="ECO:0000259" key="2">
    <source>
        <dbReference type="SMART" id="SM01054"/>
    </source>
</evidence>
<feature type="domain" description="Calmodulin-binding" evidence="2">
    <location>
        <begin position="242"/>
        <end position="355"/>
    </location>
</feature>
<dbReference type="EMBL" id="JABTTQ020000005">
    <property type="protein sequence ID" value="KAK6155038.1"/>
    <property type="molecule type" value="Genomic_DNA"/>
</dbReference>
<feature type="compositionally biased region" description="Acidic residues" evidence="1">
    <location>
        <begin position="190"/>
        <end position="202"/>
    </location>
</feature>
<dbReference type="PANTHER" id="PTHR33349:SF1">
    <property type="entry name" value="EMB|CAB62594.1"/>
    <property type="match status" value="1"/>
</dbReference>
<dbReference type="Proteomes" id="UP001318860">
    <property type="component" value="Unassembled WGS sequence"/>
</dbReference>
<evidence type="ECO:0000313" key="3">
    <source>
        <dbReference type="EMBL" id="KAK6155038.1"/>
    </source>
</evidence>
<dbReference type="InterPro" id="IPR012417">
    <property type="entry name" value="CaM-bd_dom_pln"/>
</dbReference>
<name>A0ABR0X5V5_REHGL</name>
<dbReference type="SMART" id="SM01054">
    <property type="entry name" value="CaM_binding"/>
    <property type="match status" value="1"/>
</dbReference>
<organism evidence="3 4">
    <name type="scientific">Rehmannia glutinosa</name>
    <name type="common">Chinese foxglove</name>
    <dbReference type="NCBI Taxonomy" id="99300"/>
    <lineage>
        <taxon>Eukaryota</taxon>
        <taxon>Viridiplantae</taxon>
        <taxon>Streptophyta</taxon>
        <taxon>Embryophyta</taxon>
        <taxon>Tracheophyta</taxon>
        <taxon>Spermatophyta</taxon>
        <taxon>Magnoliopsida</taxon>
        <taxon>eudicotyledons</taxon>
        <taxon>Gunneridae</taxon>
        <taxon>Pentapetalae</taxon>
        <taxon>asterids</taxon>
        <taxon>lamiids</taxon>
        <taxon>Lamiales</taxon>
        <taxon>Orobanchaceae</taxon>
        <taxon>Rehmannieae</taxon>
        <taxon>Rehmannia</taxon>
    </lineage>
</organism>